<evidence type="ECO:0000313" key="3">
    <source>
        <dbReference type="EMBL" id="HER43419.1"/>
    </source>
</evidence>
<name>A0A7V2AUE0_UNCEI</name>
<gene>
    <name evidence="3" type="ORF">ENO08_03060</name>
</gene>
<reference evidence="3" key="1">
    <citation type="journal article" date="2020" name="mSystems">
        <title>Genome- and Community-Level Interaction Insights into Carbon Utilization and Element Cycling Functions of Hydrothermarchaeota in Hydrothermal Sediment.</title>
        <authorList>
            <person name="Zhou Z."/>
            <person name="Liu Y."/>
            <person name="Xu W."/>
            <person name="Pan J."/>
            <person name="Luo Z.H."/>
            <person name="Li M."/>
        </authorList>
    </citation>
    <scope>NUCLEOTIDE SEQUENCE [LARGE SCALE GENOMIC DNA]</scope>
    <source>
        <strain evidence="3">SpSt-1233</strain>
    </source>
</reference>
<dbReference type="InterPro" id="IPR016047">
    <property type="entry name" value="M23ase_b-sheet_dom"/>
</dbReference>
<evidence type="ECO:0000256" key="1">
    <source>
        <dbReference type="SAM" id="Coils"/>
    </source>
</evidence>
<dbReference type="PANTHER" id="PTHR21666:SF270">
    <property type="entry name" value="MUREIN HYDROLASE ACTIVATOR ENVC"/>
    <property type="match status" value="1"/>
</dbReference>
<dbReference type="SUPFAM" id="SSF51261">
    <property type="entry name" value="Duplicated hybrid motif"/>
    <property type="match status" value="1"/>
</dbReference>
<dbReference type="InterPro" id="IPR011055">
    <property type="entry name" value="Dup_hybrid_motif"/>
</dbReference>
<comment type="caution">
    <text evidence="3">The sequence shown here is derived from an EMBL/GenBank/DDBJ whole genome shotgun (WGS) entry which is preliminary data.</text>
</comment>
<sequence length="305" mass="34180">MDRYFTFMYVRKGNAGVRTIRIRRVIVLAAGLCLVALLSAAAVVGVRYAGIRIDSDRMAGLERENEELRGRLASFEAELDGLKGRMDSNFELQNRARLMASLDPLSEDVWQVGVGGPEPQLLEKELSVAHHAFAGLEDDLDMLIRQTELQKQSYNEIIAILQEEAARRDCTPSIRPLRGGFLSSRFGRRMDPFTGRISHHRGVDYFARTGTPVISAADGIITMAKKNGSMGLTIEVNHGNGFKTRYAHLSKMYVRRGQRIKRGETIGAVGNTGRSTGPHLHYEVLFMKQHRDPQNYIIPDGVYFD</sequence>
<feature type="domain" description="M23ase beta-sheet core" evidence="2">
    <location>
        <begin position="199"/>
        <end position="293"/>
    </location>
</feature>
<dbReference type="EMBL" id="DSEC01000218">
    <property type="protein sequence ID" value="HER43419.1"/>
    <property type="molecule type" value="Genomic_DNA"/>
</dbReference>
<dbReference type="FunFam" id="2.70.70.10:FF:000006">
    <property type="entry name" value="M23 family peptidase"/>
    <property type="match status" value="1"/>
</dbReference>
<dbReference type="CDD" id="cd12797">
    <property type="entry name" value="M23_peptidase"/>
    <property type="match status" value="1"/>
</dbReference>
<dbReference type="PANTHER" id="PTHR21666">
    <property type="entry name" value="PEPTIDASE-RELATED"/>
    <property type="match status" value="1"/>
</dbReference>
<dbReference type="Gene3D" id="2.70.70.10">
    <property type="entry name" value="Glucose Permease (Domain IIA)"/>
    <property type="match status" value="1"/>
</dbReference>
<accession>A0A7V2AUE0</accession>
<organism evidence="3">
    <name type="scientific">Eiseniibacteriota bacterium</name>
    <dbReference type="NCBI Taxonomy" id="2212470"/>
    <lineage>
        <taxon>Bacteria</taxon>
        <taxon>Candidatus Eiseniibacteriota</taxon>
    </lineage>
</organism>
<dbReference type="Proteomes" id="UP000886069">
    <property type="component" value="Unassembled WGS sequence"/>
</dbReference>
<proteinExistence type="predicted"/>
<evidence type="ECO:0000259" key="2">
    <source>
        <dbReference type="Pfam" id="PF01551"/>
    </source>
</evidence>
<feature type="coiled-coil region" evidence="1">
    <location>
        <begin position="51"/>
        <end position="85"/>
    </location>
</feature>
<dbReference type="AlphaFoldDB" id="A0A7V2AUE0"/>
<protein>
    <recommendedName>
        <fullName evidence="2">M23ase beta-sheet core domain-containing protein</fullName>
    </recommendedName>
</protein>
<dbReference type="Pfam" id="PF01551">
    <property type="entry name" value="Peptidase_M23"/>
    <property type="match status" value="1"/>
</dbReference>
<dbReference type="InterPro" id="IPR050570">
    <property type="entry name" value="Cell_wall_metabolism_enzyme"/>
</dbReference>
<keyword evidence="1" id="KW-0175">Coiled coil</keyword>
<dbReference type="GO" id="GO:0004222">
    <property type="term" value="F:metalloendopeptidase activity"/>
    <property type="evidence" value="ECO:0007669"/>
    <property type="project" value="TreeGrafter"/>
</dbReference>